<dbReference type="EMBL" id="JACQXR010000083">
    <property type="protein sequence ID" value="MBI4726806.1"/>
    <property type="molecule type" value="Genomic_DNA"/>
</dbReference>
<comment type="caution">
    <text evidence="1">The sequence shown here is derived from an EMBL/GenBank/DDBJ whole genome shotgun (WGS) entry which is preliminary data.</text>
</comment>
<dbReference type="Proteomes" id="UP000736328">
    <property type="component" value="Unassembled WGS sequence"/>
</dbReference>
<protein>
    <submittedName>
        <fullName evidence="1">Protein BatD</fullName>
    </submittedName>
</protein>
<sequence>MLPGLLLAAGIDFSASVDQTTVGLGEQFTLTVNVQGEDMASVPKPQLPDLPDFNVLGNSSSQSTSFQIINGKMSKQASVNFIYYLSAKKTGKLTLGPCILKYNGQEYQSQDINIEVTKSAQARPQQSGQSPKASHARIPLDGNLYLSVYCNKKTIYLGEQVNVEFVLYNRFQINGLNLAEQPSFGGFWTENIYDAQKIEFKRQTVDGKQFDVFLLKKTALFPMTSGQLEIKPMALNVEIVQRSRDIFDFFGTTQNVKVESKPIHLTVLPLPENGKPAEFTGGVGSFAMTAELDRSSTTGSELINLTIKVSGAGNIRLIEKPVIPATTGLKILDPEIKDQVQTSGDVIKGSKSFRYPIIPQADGKYVLPAIKMAYFDPGDKSYHTLQSKVLECTASGCTPNAPLVEATGLKVLGADINYLKPDRTEIRPFKSSPWWLLGSGYFISFALRGFSFLYRAHRNKLDSDRGYARKYKSGALVKKRLKAAVRLLKDNPDQEFYASLFHAVLGYVGDRCNLDTHALSKEQLKAELLRLNLTPDLADKIIEMVEQCDIARFSPDQAAYKTPRDLFDRSREILNQL</sequence>
<name>A0A933I961_UNCT6</name>
<dbReference type="AlphaFoldDB" id="A0A933I961"/>
<dbReference type="PANTHER" id="PTHR40940:SF2">
    <property type="entry name" value="BATD"/>
    <property type="match status" value="1"/>
</dbReference>
<evidence type="ECO:0000313" key="2">
    <source>
        <dbReference type="Proteomes" id="UP000736328"/>
    </source>
</evidence>
<organism evidence="1 2">
    <name type="scientific">candidate division TA06 bacterium</name>
    <dbReference type="NCBI Taxonomy" id="2250710"/>
    <lineage>
        <taxon>Bacteria</taxon>
        <taxon>Bacteria division TA06</taxon>
    </lineage>
</organism>
<dbReference type="Pfam" id="PF13584">
    <property type="entry name" value="BatD"/>
    <property type="match status" value="2"/>
</dbReference>
<gene>
    <name evidence="1" type="ORF">HY768_06230</name>
</gene>
<proteinExistence type="predicted"/>
<dbReference type="InterPro" id="IPR025738">
    <property type="entry name" value="BatD"/>
</dbReference>
<accession>A0A933I961</accession>
<dbReference type="PANTHER" id="PTHR40940">
    <property type="entry name" value="PROTEIN BATD-RELATED"/>
    <property type="match status" value="1"/>
</dbReference>
<evidence type="ECO:0000313" key="1">
    <source>
        <dbReference type="EMBL" id="MBI4726806.1"/>
    </source>
</evidence>
<reference evidence="1" key="1">
    <citation type="submission" date="2020-07" db="EMBL/GenBank/DDBJ databases">
        <title>Huge and variable diversity of episymbiotic CPR bacteria and DPANN archaea in groundwater ecosystems.</title>
        <authorList>
            <person name="He C.Y."/>
            <person name="Keren R."/>
            <person name="Whittaker M."/>
            <person name="Farag I.F."/>
            <person name="Doudna J."/>
            <person name="Cate J.H.D."/>
            <person name="Banfield J.F."/>
        </authorList>
    </citation>
    <scope>NUCLEOTIDE SEQUENCE</scope>
    <source>
        <strain evidence="1">NC_groundwater_1520_Pr4_B-0.1um_53_5</strain>
    </source>
</reference>